<sequence length="282" mass="32919">MRKFAVVTTCNGAGYAEYGQRMIDTFDLYWPEDVPLLVYREGFEPEVPSDRIVVRDLVSSCPDLVAFKSRHADNPLANGQTERYRFRLSRNPYKNRIKLGDRRWGTGFRWDAVRFSHKAFAIFHAAANTDADVLIWVDADSLFFAEPSREELESFIPRDCFVGYLDRPTYSECGFIAYNLRHPATREMLAAFKRLYTHDELFEQYEFHDAYLFDVVRRQIERAGHQSFDIADGIGRQAKHVLINSRLGRFMDHIKGGRKTTGHSPRNDLVVERRESYWRNTA</sequence>
<dbReference type="Proteomes" id="UP001262410">
    <property type="component" value="Unassembled WGS sequence"/>
</dbReference>
<dbReference type="RefSeq" id="WP_309796031.1">
    <property type="nucleotide sequence ID" value="NZ_JAVDPW010000006.1"/>
</dbReference>
<dbReference type="EMBL" id="JAVDPW010000006">
    <property type="protein sequence ID" value="MDR6291081.1"/>
    <property type="molecule type" value="Genomic_DNA"/>
</dbReference>
<protein>
    <recommendedName>
        <fullName evidence="3">Nucleotide-diphospho-sugar transferase domain-containing protein</fullName>
    </recommendedName>
</protein>
<evidence type="ECO:0008006" key="3">
    <source>
        <dbReference type="Google" id="ProtNLM"/>
    </source>
</evidence>
<comment type="caution">
    <text evidence="1">The sequence shown here is derived from an EMBL/GenBank/DDBJ whole genome shotgun (WGS) entry which is preliminary data.</text>
</comment>
<gene>
    <name evidence="1" type="ORF">E9232_003607</name>
</gene>
<keyword evidence="2" id="KW-1185">Reference proteome</keyword>
<reference evidence="1 2" key="1">
    <citation type="submission" date="2023-07" db="EMBL/GenBank/DDBJ databases">
        <title>Sorghum-associated microbial communities from plants grown in Nebraska, USA.</title>
        <authorList>
            <person name="Schachtman D."/>
        </authorList>
    </citation>
    <scope>NUCLEOTIDE SEQUENCE [LARGE SCALE GENOMIC DNA]</scope>
    <source>
        <strain evidence="1 2">584</strain>
    </source>
</reference>
<name>A0ABU1JR31_9PROT</name>
<accession>A0ABU1JR31</accession>
<proteinExistence type="predicted"/>
<evidence type="ECO:0000313" key="2">
    <source>
        <dbReference type="Proteomes" id="UP001262410"/>
    </source>
</evidence>
<organism evidence="1 2">
    <name type="scientific">Inquilinus ginsengisoli</name>
    <dbReference type="NCBI Taxonomy" id="363840"/>
    <lineage>
        <taxon>Bacteria</taxon>
        <taxon>Pseudomonadati</taxon>
        <taxon>Pseudomonadota</taxon>
        <taxon>Alphaproteobacteria</taxon>
        <taxon>Rhodospirillales</taxon>
        <taxon>Rhodospirillaceae</taxon>
        <taxon>Inquilinus</taxon>
    </lineage>
</organism>
<evidence type="ECO:0000313" key="1">
    <source>
        <dbReference type="EMBL" id="MDR6291081.1"/>
    </source>
</evidence>